<dbReference type="PANTHER" id="PTHR30373:SF8">
    <property type="entry name" value="BLL7265 PROTEIN"/>
    <property type="match status" value="1"/>
</dbReference>
<organism evidence="2 3">
    <name type="scientific">Neptunitalea lumnitzerae</name>
    <dbReference type="NCBI Taxonomy" id="2965509"/>
    <lineage>
        <taxon>Bacteria</taxon>
        <taxon>Pseudomonadati</taxon>
        <taxon>Bacteroidota</taxon>
        <taxon>Flavobacteriia</taxon>
        <taxon>Flavobacteriales</taxon>
        <taxon>Flavobacteriaceae</taxon>
        <taxon>Neptunitalea</taxon>
    </lineage>
</organism>
<dbReference type="Proteomes" id="UP001143543">
    <property type="component" value="Unassembled WGS sequence"/>
</dbReference>
<dbReference type="InterPro" id="IPR007621">
    <property type="entry name" value="TPM_dom"/>
</dbReference>
<keyword evidence="3" id="KW-1185">Reference proteome</keyword>
<evidence type="ECO:0000259" key="1">
    <source>
        <dbReference type="Pfam" id="PF04536"/>
    </source>
</evidence>
<comment type="caution">
    <text evidence="2">The sequence shown here is derived from an EMBL/GenBank/DDBJ whole genome shotgun (WGS) entry which is preliminary data.</text>
</comment>
<dbReference type="RefSeq" id="WP_281763344.1">
    <property type="nucleotide sequence ID" value="NZ_BRVO01000001.1"/>
</dbReference>
<protein>
    <recommendedName>
        <fullName evidence="1">TPM domain-containing protein</fullName>
    </recommendedName>
</protein>
<evidence type="ECO:0000313" key="3">
    <source>
        <dbReference type="Proteomes" id="UP001143543"/>
    </source>
</evidence>
<dbReference type="PANTHER" id="PTHR30373">
    <property type="entry name" value="UPF0603 PROTEIN YGCG"/>
    <property type="match status" value="1"/>
</dbReference>
<name>A0ABQ5MF64_9FLAO</name>
<evidence type="ECO:0000313" key="2">
    <source>
        <dbReference type="EMBL" id="GLB47675.1"/>
    </source>
</evidence>
<proteinExistence type="predicted"/>
<reference evidence="2" key="1">
    <citation type="submission" date="2022-07" db="EMBL/GenBank/DDBJ databases">
        <title>Taxonomy of Novel Oxalotrophic and Methylotrophic Bacteria.</title>
        <authorList>
            <person name="Sahin N."/>
            <person name="Tani A."/>
        </authorList>
    </citation>
    <scope>NUCLEOTIDE SEQUENCE</scope>
    <source>
        <strain evidence="2">Y10</strain>
    </source>
</reference>
<feature type="domain" description="TPM" evidence="1">
    <location>
        <begin position="4"/>
        <end position="121"/>
    </location>
</feature>
<accession>A0ABQ5MF64</accession>
<dbReference type="Gene3D" id="3.10.310.50">
    <property type="match status" value="1"/>
</dbReference>
<gene>
    <name evidence="2" type="ORF">Y10_00430</name>
</gene>
<dbReference type="EMBL" id="BRVO01000001">
    <property type="protein sequence ID" value="GLB47675.1"/>
    <property type="molecule type" value="Genomic_DNA"/>
</dbReference>
<sequence length="145" mass="16485">MATQQSFLTAEEEKEVIDAIKEAELNTSGEIRVHIEKGTDTPLEERAKEVFELLEMHKTQLKNGVLVYIAIEKHSFYICGDEGINTLVADNFWDSTKEIMLQNFKQGLFKEGIVAGILKAGEQLKVHFPYQDDDINELPDEISKL</sequence>
<dbReference type="Pfam" id="PF04536">
    <property type="entry name" value="TPM_phosphatase"/>
    <property type="match status" value="1"/>
</dbReference>